<comment type="subcellular location">
    <subcellularLocation>
        <location evidence="1">Cell membrane</location>
        <topology evidence="1">Multi-pass membrane protein</topology>
    </subcellularLocation>
</comment>
<dbReference type="GO" id="GO:0020037">
    <property type="term" value="F:heme binding"/>
    <property type="evidence" value="ECO:0007669"/>
    <property type="project" value="TreeGrafter"/>
</dbReference>
<evidence type="ECO:0000256" key="2">
    <source>
        <dbReference type="ARBA" id="ARBA00022448"/>
    </source>
</evidence>
<sequence length="190" mass="20478">MIPKAKMSAGTAEAEVMQPYSGAVQALHWAMGGGILACFGTVQLAQRSKGKEKGMYMMYHKSFALLVAAALPVRLGLRLASKMPKAVPGNTLEVMAGKASHAAMYGFMVFMPVSGIAMGYYGGKGLPFFGYTIPGAETPNGEIAKNAYKYHKQFGLYFEYLFLAHIGAVGFHLVKGQNILARMLPIFKTP</sequence>
<evidence type="ECO:0000256" key="11">
    <source>
        <dbReference type="ARBA" id="ARBA00037975"/>
    </source>
</evidence>
<keyword evidence="3" id="KW-1003">Cell membrane</keyword>
<feature type="transmembrane region" description="Helical" evidence="12">
    <location>
        <begin position="154"/>
        <end position="174"/>
    </location>
</feature>
<keyword evidence="7" id="KW-0249">Electron transport</keyword>
<keyword evidence="6" id="KW-0479">Metal-binding</keyword>
<reference evidence="14" key="1">
    <citation type="submission" date="2021-01" db="EMBL/GenBank/DDBJ databases">
        <authorList>
            <person name="Corre E."/>
            <person name="Pelletier E."/>
            <person name="Niang G."/>
            <person name="Scheremetjew M."/>
            <person name="Finn R."/>
            <person name="Kale V."/>
            <person name="Holt S."/>
            <person name="Cochrane G."/>
            <person name="Meng A."/>
            <person name="Brown T."/>
            <person name="Cohen L."/>
        </authorList>
    </citation>
    <scope>NUCLEOTIDE SEQUENCE</scope>
    <source>
        <strain evidence="14">CCMP1381</strain>
    </source>
</reference>
<proteinExistence type="inferred from homology"/>
<dbReference type="InterPro" id="IPR011577">
    <property type="entry name" value="Cyt_b561_bac/Ni-Hgenase"/>
</dbReference>
<keyword evidence="5 12" id="KW-0812">Transmembrane</keyword>
<dbReference type="GO" id="GO:0022904">
    <property type="term" value="P:respiratory electron transport chain"/>
    <property type="evidence" value="ECO:0007669"/>
    <property type="project" value="InterPro"/>
</dbReference>
<gene>
    <name evidence="14" type="ORF">DSPE1174_LOCUS5887</name>
</gene>
<feature type="transmembrane region" description="Helical" evidence="12">
    <location>
        <begin position="63"/>
        <end position="81"/>
    </location>
</feature>
<dbReference type="GO" id="GO:0046872">
    <property type="term" value="F:metal ion binding"/>
    <property type="evidence" value="ECO:0007669"/>
    <property type="project" value="UniProtKB-KW"/>
</dbReference>
<evidence type="ECO:0000256" key="3">
    <source>
        <dbReference type="ARBA" id="ARBA00022475"/>
    </source>
</evidence>
<dbReference type="PANTHER" id="PTHR30529">
    <property type="entry name" value="CYTOCHROME B561"/>
    <property type="match status" value="1"/>
</dbReference>
<organism evidence="14">
    <name type="scientific">Octactis speculum</name>
    <dbReference type="NCBI Taxonomy" id="3111310"/>
    <lineage>
        <taxon>Eukaryota</taxon>
        <taxon>Sar</taxon>
        <taxon>Stramenopiles</taxon>
        <taxon>Ochrophyta</taxon>
        <taxon>Dictyochophyceae</taxon>
        <taxon>Dictyochales</taxon>
        <taxon>Dictyochaceae</taxon>
        <taxon>Octactis</taxon>
    </lineage>
</organism>
<evidence type="ECO:0000256" key="5">
    <source>
        <dbReference type="ARBA" id="ARBA00022692"/>
    </source>
</evidence>
<keyword evidence="9" id="KW-0408">Iron</keyword>
<feature type="transmembrane region" description="Helical" evidence="12">
    <location>
        <begin position="20"/>
        <end position="42"/>
    </location>
</feature>
<comment type="similarity">
    <text evidence="11">Belongs to the cytochrome b561 family.</text>
</comment>
<evidence type="ECO:0000256" key="7">
    <source>
        <dbReference type="ARBA" id="ARBA00022982"/>
    </source>
</evidence>
<dbReference type="EMBL" id="HBGS01011199">
    <property type="protein sequence ID" value="CAD9387770.1"/>
    <property type="molecule type" value="Transcribed_RNA"/>
</dbReference>
<feature type="domain" description="Cytochrome b561 bacterial/Ni-hydrogenase" evidence="13">
    <location>
        <begin position="20"/>
        <end position="185"/>
    </location>
</feature>
<evidence type="ECO:0000256" key="4">
    <source>
        <dbReference type="ARBA" id="ARBA00022617"/>
    </source>
</evidence>
<name>A0A7S2FEH3_9STRA</name>
<dbReference type="AlphaFoldDB" id="A0A7S2FEH3"/>
<dbReference type="SUPFAM" id="SSF81342">
    <property type="entry name" value="Transmembrane di-heme cytochromes"/>
    <property type="match status" value="1"/>
</dbReference>
<dbReference type="GO" id="GO:0005886">
    <property type="term" value="C:plasma membrane"/>
    <property type="evidence" value="ECO:0007669"/>
    <property type="project" value="UniProtKB-SubCell"/>
</dbReference>
<evidence type="ECO:0000256" key="8">
    <source>
        <dbReference type="ARBA" id="ARBA00022989"/>
    </source>
</evidence>
<evidence type="ECO:0000256" key="10">
    <source>
        <dbReference type="ARBA" id="ARBA00023136"/>
    </source>
</evidence>
<feature type="transmembrane region" description="Helical" evidence="12">
    <location>
        <begin position="101"/>
        <end position="121"/>
    </location>
</feature>
<evidence type="ECO:0000256" key="6">
    <source>
        <dbReference type="ARBA" id="ARBA00022723"/>
    </source>
</evidence>
<evidence type="ECO:0000313" key="14">
    <source>
        <dbReference type="EMBL" id="CAD9387770.1"/>
    </source>
</evidence>
<dbReference type="InterPro" id="IPR016174">
    <property type="entry name" value="Di-haem_cyt_TM"/>
</dbReference>
<dbReference type="Pfam" id="PF01292">
    <property type="entry name" value="Ni_hydr_CYTB"/>
    <property type="match status" value="1"/>
</dbReference>
<evidence type="ECO:0000256" key="1">
    <source>
        <dbReference type="ARBA" id="ARBA00004651"/>
    </source>
</evidence>
<keyword evidence="10 12" id="KW-0472">Membrane</keyword>
<evidence type="ECO:0000256" key="9">
    <source>
        <dbReference type="ARBA" id="ARBA00023004"/>
    </source>
</evidence>
<keyword evidence="4" id="KW-0349">Heme</keyword>
<dbReference type="GO" id="GO:0009055">
    <property type="term" value="F:electron transfer activity"/>
    <property type="evidence" value="ECO:0007669"/>
    <property type="project" value="InterPro"/>
</dbReference>
<dbReference type="PANTHER" id="PTHR30529:SF1">
    <property type="entry name" value="CYTOCHROME B561 HOMOLOG 2"/>
    <property type="match status" value="1"/>
</dbReference>
<keyword evidence="8 12" id="KW-1133">Transmembrane helix</keyword>
<keyword evidence="2" id="KW-0813">Transport</keyword>
<evidence type="ECO:0000259" key="13">
    <source>
        <dbReference type="Pfam" id="PF01292"/>
    </source>
</evidence>
<protein>
    <recommendedName>
        <fullName evidence="13">Cytochrome b561 bacterial/Ni-hydrogenase domain-containing protein</fullName>
    </recommendedName>
</protein>
<evidence type="ECO:0000256" key="12">
    <source>
        <dbReference type="SAM" id="Phobius"/>
    </source>
</evidence>
<accession>A0A7S2FEH3</accession>
<dbReference type="InterPro" id="IPR052168">
    <property type="entry name" value="Cytochrome_b561_oxidase"/>
</dbReference>